<dbReference type="NCBIfam" id="TIGR01364">
    <property type="entry name" value="serC_1"/>
    <property type="match status" value="1"/>
</dbReference>
<evidence type="ECO:0000256" key="7">
    <source>
        <dbReference type="ARBA" id="ARBA00022898"/>
    </source>
</evidence>
<dbReference type="PANTHER" id="PTHR43247">
    <property type="entry name" value="PHOSPHOSERINE AMINOTRANSFERASE"/>
    <property type="match status" value="1"/>
</dbReference>
<dbReference type="InterPro" id="IPR015422">
    <property type="entry name" value="PyrdxlP-dep_Trfase_small"/>
</dbReference>
<dbReference type="GO" id="GO:0006564">
    <property type="term" value="P:L-serine biosynthetic process"/>
    <property type="evidence" value="ECO:0007669"/>
    <property type="project" value="UniProtKB-UniRule"/>
</dbReference>
<dbReference type="InterPro" id="IPR015424">
    <property type="entry name" value="PyrdxlP-dep_Trfase"/>
</dbReference>
<proteinExistence type="inferred from homology"/>
<dbReference type="InterPro" id="IPR022278">
    <property type="entry name" value="Pser_aminoTfrase"/>
</dbReference>
<evidence type="ECO:0000256" key="4">
    <source>
        <dbReference type="ARBA" id="ARBA00022576"/>
    </source>
</evidence>
<feature type="domain" description="Aminotransferase class V" evidence="13">
    <location>
        <begin position="3"/>
        <end position="347"/>
    </location>
</feature>
<dbReference type="PIRSF" id="PIRSF000525">
    <property type="entry name" value="SerC"/>
    <property type="match status" value="1"/>
</dbReference>
<feature type="binding site" evidence="11">
    <location>
        <position position="152"/>
    </location>
    <ligand>
        <name>pyridoxal 5'-phosphate</name>
        <dbReference type="ChEBI" id="CHEBI:597326"/>
    </ligand>
</feature>
<dbReference type="Proteomes" id="UP000588071">
    <property type="component" value="Unassembled WGS sequence"/>
</dbReference>
<dbReference type="GO" id="GO:0005737">
    <property type="term" value="C:cytoplasm"/>
    <property type="evidence" value="ECO:0007669"/>
    <property type="project" value="UniProtKB-SubCell"/>
</dbReference>
<dbReference type="FunFam" id="3.40.640.10:FF:000010">
    <property type="entry name" value="Phosphoserine aminotransferase"/>
    <property type="match status" value="1"/>
</dbReference>
<dbReference type="NCBIfam" id="NF003764">
    <property type="entry name" value="PRK05355.1"/>
    <property type="match status" value="1"/>
</dbReference>
<feature type="binding site" evidence="11">
    <location>
        <position position="41"/>
    </location>
    <ligand>
        <name>L-glutamate</name>
        <dbReference type="ChEBI" id="CHEBI:29985"/>
    </ligand>
</feature>
<evidence type="ECO:0000256" key="2">
    <source>
        <dbReference type="ARBA" id="ARBA00005099"/>
    </source>
</evidence>
<feature type="binding site" evidence="11">
    <location>
        <position position="100"/>
    </location>
    <ligand>
        <name>pyridoxal 5'-phosphate</name>
        <dbReference type="ChEBI" id="CHEBI:597326"/>
    </ligand>
</feature>
<dbReference type="InterPro" id="IPR015421">
    <property type="entry name" value="PyrdxlP-dep_Trfase_major"/>
</dbReference>
<comment type="similarity">
    <text evidence="3 11">Belongs to the class-V pyridoxal-phosphate-dependent aminotransferase family. SerC subfamily.</text>
</comment>
<comment type="function">
    <text evidence="1 11">Catalyzes the reversible conversion of 3-phosphohydroxypyruvate to phosphoserine and of 3-hydroxy-2-oxo-4-phosphonooxybutanoate to phosphohydroxythreonine.</text>
</comment>
<feature type="binding site" evidence="11">
    <location>
        <begin position="75"/>
        <end position="76"/>
    </location>
    <ligand>
        <name>pyridoxal 5'-phosphate</name>
        <dbReference type="ChEBI" id="CHEBI:597326"/>
    </ligand>
</feature>
<comment type="caution">
    <text evidence="14">The sequence shown here is derived from an EMBL/GenBank/DDBJ whole genome shotgun (WGS) entry which is preliminary data.</text>
</comment>
<name>A0A7X9RL75_9ENTE</name>
<accession>A0A7X9RL75</accession>
<evidence type="ECO:0000256" key="10">
    <source>
        <dbReference type="ARBA" id="ARBA00049007"/>
    </source>
</evidence>
<dbReference type="Gene3D" id="3.40.640.10">
    <property type="entry name" value="Type I PLP-dependent aspartate aminotransferase-like (Major domain)"/>
    <property type="match status" value="1"/>
</dbReference>
<dbReference type="GO" id="GO:0004648">
    <property type="term" value="F:O-phospho-L-serine:2-oxoglutarate aminotransferase activity"/>
    <property type="evidence" value="ECO:0007669"/>
    <property type="project" value="UniProtKB-UniRule"/>
</dbReference>
<dbReference type="Pfam" id="PF00266">
    <property type="entry name" value="Aminotran_5"/>
    <property type="match status" value="1"/>
</dbReference>
<dbReference type="SUPFAM" id="SSF53383">
    <property type="entry name" value="PLP-dependent transferases"/>
    <property type="match status" value="1"/>
</dbReference>
<comment type="pathway">
    <text evidence="2 11 12">Amino-acid biosynthesis; L-serine biosynthesis; L-serine from 3-phospho-D-glycerate: step 2/3.</text>
</comment>
<evidence type="ECO:0000313" key="15">
    <source>
        <dbReference type="Proteomes" id="UP000588071"/>
    </source>
</evidence>
<comment type="subcellular location">
    <subcellularLocation>
        <location evidence="11">Cytoplasm</location>
    </subcellularLocation>
</comment>
<keyword evidence="4 11" id="KW-0032">Aminotransferase</keyword>
<dbReference type="AlphaFoldDB" id="A0A7X9RL75"/>
<dbReference type="EC" id="2.6.1.52" evidence="11"/>
<dbReference type="GO" id="GO:0030170">
    <property type="term" value="F:pyridoxal phosphate binding"/>
    <property type="evidence" value="ECO:0007669"/>
    <property type="project" value="UniProtKB-UniRule"/>
</dbReference>
<keyword evidence="8 11" id="KW-0718">Serine biosynthesis</keyword>
<evidence type="ECO:0000259" key="13">
    <source>
        <dbReference type="Pfam" id="PF00266"/>
    </source>
</evidence>
<dbReference type="EMBL" id="JABAFV010000004">
    <property type="protein sequence ID" value="NME49351.1"/>
    <property type="molecule type" value="Genomic_DNA"/>
</dbReference>
<evidence type="ECO:0000256" key="6">
    <source>
        <dbReference type="ARBA" id="ARBA00022679"/>
    </source>
</evidence>
<evidence type="ECO:0000256" key="8">
    <source>
        <dbReference type="ARBA" id="ARBA00023299"/>
    </source>
</evidence>
<feature type="binding site" evidence="11">
    <location>
        <position position="195"/>
    </location>
    <ligand>
        <name>pyridoxal 5'-phosphate</name>
        <dbReference type="ChEBI" id="CHEBI:597326"/>
    </ligand>
</feature>
<dbReference type="PANTHER" id="PTHR43247:SF1">
    <property type="entry name" value="PHOSPHOSERINE AMINOTRANSFERASE"/>
    <property type="match status" value="1"/>
</dbReference>
<evidence type="ECO:0000256" key="12">
    <source>
        <dbReference type="RuleBase" id="RU004505"/>
    </source>
</evidence>
<evidence type="ECO:0000256" key="9">
    <source>
        <dbReference type="ARBA" id="ARBA00047630"/>
    </source>
</evidence>
<keyword evidence="5 11" id="KW-0028">Amino-acid biosynthesis</keyword>
<feature type="binding site" evidence="11">
    <location>
        <position position="172"/>
    </location>
    <ligand>
        <name>pyridoxal 5'-phosphate</name>
        <dbReference type="ChEBI" id="CHEBI:597326"/>
    </ligand>
</feature>
<evidence type="ECO:0000313" key="14">
    <source>
        <dbReference type="EMBL" id="NME49351.1"/>
    </source>
</evidence>
<sequence length="366" mass="40300">MSVFNFSAGPAVLPKEVLQKAQSEFLNYEQSGMSVMEMSHRSKLYDAIIKDCEQHLRDLMNIPDNYHVLFLQGGASLQFSMIPLNLAQGKKALYVNTGAWAKKAIQAAKQVPGVEVEVIASSEDQNFTYVPEVSIDQVDQNAAYVHITTNETIGGVTYDKLPDCGKVPIVADMSSNILANDFKVEDFGVIYAGAQKNLGPSGVTLVIIRDDLLNKEPILAPMLDFALQAKNRSLYNTPPTYAIYIMKLVLEWVKEQGGVPAMIQQDQAKAKLLYDTIDQSKLFSNPVAKKNRSITNIPFVTGDEALDQLFNEQALAQGFQNLKGHRSVGGMRASLYNAFPYEGVEALVTFMKAFEAENGGKNNVSN</sequence>
<dbReference type="FunFam" id="3.90.1150.10:FF:000006">
    <property type="entry name" value="Phosphoserine aminotransferase"/>
    <property type="match status" value="1"/>
</dbReference>
<keyword evidence="6 11" id="KW-0808">Transferase</keyword>
<evidence type="ECO:0000256" key="11">
    <source>
        <dbReference type="HAMAP-Rule" id="MF_00160"/>
    </source>
</evidence>
<dbReference type="PROSITE" id="PS00595">
    <property type="entry name" value="AA_TRANSFER_CLASS_5"/>
    <property type="match status" value="1"/>
</dbReference>
<evidence type="ECO:0000256" key="5">
    <source>
        <dbReference type="ARBA" id="ARBA00022605"/>
    </source>
</evidence>
<dbReference type="Gene3D" id="3.90.1150.10">
    <property type="entry name" value="Aspartate Aminotransferase, domain 1"/>
    <property type="match status" value="1"/>
</dbReference>
<reference evidence="14 15" key="1">
    <citation type="submission" date="2020-04" db="EMBL/GenBank/DDBJ databases">
        <authorList>
            <person name="Hitch T.C.A."/>
            <person name="Wylensek D."/>
            <person name="Clavel T."/>
        </authorList>
    </citation>
    <scope>NUCLEOTIDE SEQUENCE [LARGE SCALE GENOMIC DNA]</scope>
    <source>
        <strain evidence="14 15">WCA-380-WT-3C</strain>
    </source>
</reference>
<evidence type="ECO:0000256" key="1">
    <source>
        <dbReference type="ARBA" id="ARBA00003483"/>
    </source>
</evidence>
<comment type="catalytic activity">
    <reaction evidence="10 11 12">
        <text>O-phospho-L-serine + 2-oxoglutarate = 3-phosphooxypyruvate + L-glutamate</text>
        <dbReference type="Rhea" id="RHEA:14329"/>
        <dbReference type="ChEBI" id="CHEBI:16810"/>
        <dbReference type="ChEBI" id="CHEBI:18110"/>
        <dbReference type="ChEBI" id="CHEBI:29985"/>
        <dbReference type="ChEBI" id="CHEBI:57524"/>
        <dbReference type="EC" id="2.6.1.52"/>
    </reaction>
</comment>
<dbReference type="InterPro" id="IPR000192">
    <property type="entry name" value="Aminotrans_V_dom"/>
</dbReference>
<keyword evidence="11" id="KW-0963">Cytoplasm</keyword>
<evidence type="ECO:0000256" key="3">
    <source>
        <dbReference type="ARBA" id="ARBA00006904"/>
    </source>
</evidence>
<dbReference type="RefSeq" id="WP_168930555.1">
    <property type="nucleotide sequence ID" value="NZ_JABAFV010000004.1"/>
</dbReference>
<feature type="binding site" evidence="11">
    <location>
        <begin position="236"/>
        <end position="237"/>
    </location>
    <ligand>
        <name>pyridoxal 5'-phosphate</name>
        <dbReference type="ChEBI" id="CHEBI:597326"/>
    </ligand>
</feature>
<comment type="catalytic activity">
    <reaction evidence="9 11">
        <text>4-(phosphooxy)-L-threonine + 2-oxoglutarate = (R)-3-hydroxy-2-oxo-4-phosphooxybutanoate + L-glutamate</text>
        <dbReference type="Rhea" id="RHEA:16573"/>
        <dbReference type="ChEBI" id="CHEBI:16810"/>
        <dbReference type="ChEBI" id="CHEBI:29985"/>
        <dbReference type="ChEBI" id="CHEBI:58452"/>
        <dbReference type="ChEBI" id="CHEBI:58538"/>
        <dbReference type="EC" id="2.6.1.52"/>
    </reaction>
</comment>
<protein>
    <recommendedName>
        <fullName evidence="11">Phosphoserine aminotransferase</fullName>
        <ecNumber evidence="11">2.6.1.52</ecNumber>
    </recommendedName>
    <alternativeName>
        <fullName evidence="11">Phosphohydroxythreonine aminotransferase</fullName>
        <shortName evidence="11">PSAT</shortName>
    </alternativeName>
</protein>
<dbReference type="UniPathway" id="UPA00135">
    <property type="reaction ID" value="UER00197"/>
</dbReference>
<comment type="cofactor">
    <cofactor evidence="11">
        <name>pyridoxal 5'-phosphate</name>
        <dbReference type="ChEBI" id="CHEBI:597326"/>
    </cofactor>
    <text evidence="11">Binds 1 pyridoxal phosphate per subunit.</text>
</comment>
<comment type="caution">
    <text evidence="11">Lacks conserved residue(s) required for the propagation of feature annotation.</text>
</comment>
<gene>
    <name evidence="11 14" type="primary">serC</name>
    <name evidence="14" type="ORF">HF857_03620</name>
</gene>
<feature type="modified residue" description="N6-(pyridoxal phosphate)lysine" evidence="11">
    <location>
        <position position="196"/>
    </location>
</feature>
<keyword evidence="7 11" id="KW-0663">Pyridoxal phosphate</keyword>
<comment type="subunit">
    <text evidence="11">Homodimer.</text>
</comment>
<dbReference type="HAMAP" id="MF_00160">
    <property type="entry name" value="SerC_aminotrans_5"/>
    <property type="match status" value="1"/>
</dbReference>
<dbReference type="InterPro" id="IPR020578">
    <property type="entry name" value="Aminotrans_V_PyrdxlP_BS"/>
</dbReference>
<organism evidence="14 15">
    <name type="scientific">Enterococcus cecorum</name>
    <dbReference type="NCBI Taxonomy" id="44008"/>
    <lineage>
        <taxon>Bacteria</taxon>
        <taxon>Bacillati</taxon>
        <taxon>Bacillota</taxon>
        <taxon>Bacilli</taxon>
        <taxon>Lactobacillales</taxon>
        <taxon>Enterococcaceae</taxon>
        <taxon>Enterococcus</taxon>
    </lineage>
</organism>